<protein>
    <submittedName>
        <fullName evidence="6">Transcriptional regulator GcvA</fullName>
    </submittedName>
</protein>
<evidence type="ECO:0000256" key="4">
    <source>
        <dbReference type="ARBA" id="ARBA00023163"/>
    </source>
</evidence>
<dbReference type="PRINTS" id="PR00039">
    <property type="entry name" value="HTHLYSR"/>
</dbReference>
<evidence type="ECO:0000256" key="1">
    <source>
        <dbReference type="ARBA" id="ARBA00009437"/>
    </source>
</evidence>
<feature type="domain" description="HTH lysR-type" evidence="5">
    <location>
        <begin position="7"/>
        <end position="64"/>
    </location>
</feature>
<dbReference type="RefSeq" id="WP_186886120.1">
    <property type="nucleotide sequence ID" value="NZ_JACOFT010000001.1"/>
</dbReference>
<comment type="similarity">
    <text evidence="1">Belongs to the LysR transcriptional regulatory family.</text>
</comment>
<dbReference type="SUPFAM" id="SSF53850">
    <property type="entry name" value="Periplasmic binding protein-like II"/>
    <property type="match status" value="1"/>
</dbReference>
<dbReference type="InterPro" id="IPR000847">
    <property type="entry name" value="LysR_HTH_N"/>
</dbReference>
<accession>A0ABR6XBK1</accession>
<dbReference type="Pfam" id="PF00126">
    <property type="entry name" value="HTH_1"/>
    <property type="match status" value="1"/>
</dbReference>
<keyword evidence="2" id="KW-0805">Transcription regulation</keyword>
<dbReference type="PROSITE" id="PS50931">
    <property type="entry name" value="HTH_LYSR"/>
    <property type="match status" value="1"/>
</dbReference>
<dbReference type="Proteomes" id="UP000637632">
    <property type="component" value="Unassembled WGS sequence"/>
</dbReference>
<keyword evidence="3" id="KW-0238">DNA-binding</keyword>
<dbReference type="InterPro" id="IPR005119">
    <property type="entry name" value="LysR_subst-bd"/>
</dbReference>
<dbReference type="InterPro" id="IPR058163">
    <property type="entry name" value="LysR-type_TF_proteobact-type"/>
</dbReference>
<name>A0ABR6XBK1_9BURK</name>
<dbReference type="Gene3D" id="3.40.190.10">
    <property type="entry name" value="Periplasmic binding protein-like II"/>
    <property type="match status" value="2"/>
</dbReference>
<evidence type="ECO:0000313" key="7">
    <source>
        <dbReference type="Proteomes" id="UP000637632"/>
    </source>
</evidence>
<sequence>MDFRRLPNLAALRAFEAASRHENFSRAADEIHLTHGAISHQVRALEEELGVELFVRNGKRIRITPDGERFASAIRRSLQELADAADLLRDRNKQKRLGITSLPSFAARWLSPRLGRFIEHHPDLEVSLQSSSSLVDFTREQVDIAIRFGLGHYPGLVSELLMGDEYYPVISPTYQADKVPQTPAELVGAHLLRCDEEPWLPWFRAAGLDADEPSGGLIFQDSSMLARAAVDGQGIALGRHAIVESDIQSGLLRRLFDISIPCPVSYYLVYPASSMDKPQVRAFREWLLAEVRSART</sequence>
<organism evidence="6 7">
    <name type="scientific">Undibacterium aquatile</name>
    <dbReference type="NCBI Taxonomy" id="1537398"/>
    <lineage>
        <taxon>Bacteria</taxon>
        <taxon>Pseudomonadati</taxon>
        <taxon>Pseudomonadota</taxon>
        <taxon>Betaproteobacteria</taxon>
        <taxon>Burkholderiales</taxon>
        <taxon>Oxalobacteraceae</taxon>
        <taxon>Undibacterium</taxon>
    </lineage>
</organism>
<keyword evidence="4" id="KW-0804">Transcription</keyword>
<dbReference type="Pfam" id="PF03466">
    <property type="entry name" value="LysR_substrate"/>
    <property type="match status" value="1"/>
</dbReference>
<evidence type="ECO:0000259" key="5">
    <source>
        <dbReference type="PROSITE" id="PS50931"/>
    </source>
</evidence>
<dbReference type="InterPro" id="IPR036390">
    <property type="entry name" value="WH_DNA-bd_sf"/>
</dbReference>
<evidence type="ECO:0000313" key="6">
    <source>
        <dbReference type="EMBL" id="MBC3810303.1"/>
    </source>
</evidence>
<dbReference type="SUPFAM" id="SSF46785">
    <property type="entry name" value="Winged helix' DNA-binding domain"/>
    <property type="match status" value="1"/>
</dbReference>
<gene>
    <name evidence="6" type="primary">gcvA</name>
    <name evidence="6" type="ORF">H8K26_02530</name>
</gene>
<dbReference type="PANTHER" id="PTHR30537">
    <property type="entry name" value="HTH-TYPE TRANSCRIPTIONAL REGULATOR"/>
    <property type="match status" value="1"/>
</dbReference>
<dbReference type="NCBIfam" id="NF008352">
    <property type="entry name" value="PRK11139.1"/>
    <property type="match status" value="1"/>
</dbReference>
<reference evidence="6 7" key="1">
    <citation type="submission" date="2020-08" db="EMBL/GenBank/DDBJ databases">
        <title>Novel species isolated from subtropical streams in China.</title>
        <authorList>
            <person name="Lu H."/>
        </authorList>
    </citation>
    <scope>NUCLEOTIDE SEQUENCE [LARGE SCALE GENOMIC DNA]</scope>
    <source>
        <strain evidence="6 7">CCTCC AB 2015119</strain>
    </source>
</reference>
<dbReference type="Gene3D" id="1.10.10.10">
    <property type="entry name" value="Winged helix-like DNA-binding domain superfamily/Winged helix DNA-binding domain"/>
    <property type="match status" value="1"/>
</dbReference>
<dbReference type="CDD" id="cd08432">
    <property type="entry name" value="PBP2_GcdR_TrpI_HvrB_AmpR_like"/>
    <property type="match status" value="1"/>
</dbReference>
<evidence type="ECO:0000256" key="2">
    <source>
        <dbReference type="ARBA" id="ARBA00023015"/>
    </source>
</evidence>
<keyword evidence="7" id="KW-1185">Reference proteome</keyword>
<comment type="caution">
    <text evidence="6">The sequence shown here is derived from an EMBL/GenBank/DDBJ whole genome shotgun (WGS) entry which is preliminary data.</text>
</comment>
<evidence type="ECO:0000256" key="3">
    <source>
        <dbReference type="ARBA" id="ARBA00023125"/>
    </source>
</evidence>
<dbReference type="EMBL" id="JACOFT010000001">
    <property type="protein sequence ID" value="MBC3810303.1"/>
    <property type="molecule type" value="Genomic_DNA"/>
</dbReference>
<dbReference type="PANTHER" id="PTHR30537:SF79">
    <property type="entry name" value="TRANSCRIPTIONAL REGULATOR-RELATED"/>
    <property type="match status" value="1"/>
</dbReference>
<dbReference type="InterPro" id="IPR036388">
    <property type="entry name" value="WH-like_DNA-bd_sf"/>
</dbReference>
<proteinExistence type="inferred from homology"/>